<proteinExistence type="predicted"/>
<organism evidence="1 2">
    <name type="scientific">Burkholderia phage BcepSauron</name>
    <dbReference type="NCBI Taxonomy" id="2530033"/>
    <lineage>
        <taxon>Viruses</taxon>
        <taxon>Duplodnaviria</taxon>
        <taxon>Heunggongvirae</taxon>
        <taxon>Uroviricota</taxon>
        <taxon>Caudoviricetes</taxon>
        <taxon>Sarumanvirus</taxon>
        <taxon>Sarumanvirus bcepsauron</taxon>
    </lineage>
</organism>
<name>A0A482MMH5_9CAUD</name>
<evidence type="ECO:0008006" key="3">
    <source>
        <dbReference type="Google" id="ProtNLM"/>
    </source>
</evidence>
<gene>
    <name evidence="1" type="ORF">BcepSauron_082</name>
</gene>
<accession>A0A482MMH5</accession>
<dbReference type="NCBIfam" id="NF042927">
    <property type="entry name" value="capsid_Caudo_2"/>
    <property type="match status" value="1"/>
</dbReference>
<evidence type="ECO:0000313" key="1">
    <source>
        <dbReference type="EMBL" id="QBQ74462.1"/>
    </source>
</evidence>
<evidence type="ECO:0000313" key="2">
    <source>
        <dbReference type="Proteomes" id="UP000301424"/>
    </source>
</evidence>
<reference evidence="1 2" key="1">
    <citation type="submission" date="2019-02" db="EMBL/GenBank/DDBJ databases">
        <title>Complete genome sequence of Burkholderia cenocepacia phage BcepSauron.</title>
        <authorList>
            <person name="Park K."/>
            <person name="Gonzalez C."/>
            <person name="Liu M."/>
            <person name="Gill J."/>
        </authorList>
    </citation>
    <scope>NUCLEOTIDE SEQUENCE [LARGE SCALE GENOMIC DNA]</scope>
</reference>
<dbReference type="InterPro" id="IPR049994">
    <property type="entry name" value="Staley_37-like"/>
</dbReference>
<sequence length="362" mass="40050">MRTNKIQVTATKKPMVAASEFRFEGSNERAVGHNGELNAGSKRELMNRQMEFLAASSRGETASDAVFASAEQGAKISKELVQAAFNDSEAHRVLGERMADSLYITCNRQGFARKYLTRIDVEQGAIVRFPLRTKNVTAVYSTSPTKIQAQITRDKWFTPPELQLVTRPFIPQNELNQSAGDVLQEKYVEATEAIMVGEDRLWYSQVKALIGVDNPLSIISGQLTPYTFAQVMTNVTRWGLKAPHVLMASDLYQDIIGNSDFFTAIDPVARHELLLTGELGTLYGCAITSDAYRHREHKVLDQGEFFVISDALNHGAYSDRGGLQSQPIDISIEKVPGRGWVMFESLAISVANSRSVAAGLRV</sequence>
<dbReference type="Proteomes" id="UP000301424">
    <property type="component" value="Segment"/>
</dbReference>
<protein>
    <recommendedName>
        <fullName evidence="3">Major capsid protein</fullName>
    </recommendedName>
</protein>
<keyword evidence="2" id="KW-1185">Reference proteome</keyword>
<dbReference type="EMBL" id="MK552141">
    <property type="protein sequence ID" value="QBQ74462.1"/>
    <property type="molecule type" value="Genomic_DNA"/>
</dbReference>